<evidence type="ECO:0000313" key="8">
    <source>
        <dbReference type="EMBL" id="CAK4031055.1"/>
    </source>
</evidence>
<proteinExistence type="predicted"/>
<feature type="region of interest" description="Disordered" evidence="7">
    <location>
        <begin position="534"/>
        <end position="629"/>
    </location>
</feature>
<gene>
    <name evidence="8" type="ORF">LECACI_7A006213</name>
</gene>
<evidence type="ECO:0000313" key="9">
    <source>
        <dbReference type="Proteomes" id="UP001296104"/>
    </source>
</evidence>
<evidence type="ECO:0000256" key="6">
    <source>
        <dbReference type="ARBA" id="ARBA00023212"/>
    </source>
</evidence>
<dbReference type="PANTHER" id="PTHR12688:SF0">
    <property type="entry name" value="DYNEIN LIGHT INTERMEDIATE CHAIN"/>
    <property type="match status" value="1"/>
</dbReference>
<dbReference type="EMBL" id="CAVMBE010000043">
    <property type="protein sequence ID" value="CAK4031055.1"/>
    <property type="molecule type" value="Genomic_DNA"/>
</dbReference>
<dbReference type="GO" id="GO:0005868">
    <property type="term" value="C:cytoplasmic dynein complex"/>
    <property type="evidence" value="ECO:0007669"/>
    <property type="project" value="InterPro"/>
</dbReference>
<evidence type="ECO:0000256" key="7">
    <source>
        <dbReference type="SAM" id="MobiDB-lite"/>
    </source>
</evidence>
<evidence type="ECO:0000256" key="1">
    <source>
        <dbReference type="ARBA" id="ARBA00004245"/>
    </source>
</evidence>
<feature type="region of interest" description="Disordered" evidence="7">
    <location>
        <begin position="1"/>
        <end position="23"/>
    </location>
</feature>
<dbReference type="AlphaFoldDB" id="A0AAI8Z246"/>
<keyword evidence="2" id="KW-0963">Cytoplasm</keyword>
<feature type="region of interest" description="Disordered" evidence="7">
    <location>
        <begin position="368"/>
        <end position="453"/>
    </location>
</feature>
<feature type="compositionally biased region" description="Low complexity" evidence="7">
    <location>
        <begin position="547"/>
        <end position="557"/>
    </location>
</feature>
<feature type="region of interest" description="Disordered" evidence="7">
    <location>
        <begin position="52"/>
        <end position="92"/>
    </location>
</feature>
<feature type="compositionally biased region" description="Polar residues" evidence="7">
    <location>
        <begin position="1"/>
        <end position="10"/>
    </location>
</feature>
<name>A0AAI8Z246_9PEZI</name>
<feature type="compositionally biased region" description="Basic and acidic residues" evidence="7">
    <location>
        <begin position="563"/>
        <end position="581"/>
    </location>
</feature>
<dbReference type="GO" id="GO:0045504">
    <property type="term" value="F:dynein heavy chain binding"/>
    <property type="evidence" value="ECO:0007669"/>
    <property type="project" value="TreeGrafter"/>
</dbReference>
<evidence type="ECO:0000256" key="2">
    <source>
        <dbReference type="ARBA" id="ARBA00022490"/>
    </source>
</evidence>
<dbReference type="GO" id="GO:0005874">
    <property type="term" value="C:microtubule"/>
    <property type="evidence" value="ECO:0007669"/>
    <property type="project" value="UniProtKB-KW"/>
</dbReference>
<keyword evidence="4" id="KW-0243">Dynein</keyword>
<feature type="compositionally biased region" description="Low complexity" evidence="7">
    <location>
        <begin position="582"/>
        <end position="594"/>
    </location>
</feature>
<sequence length="629" mass="69544">MATSTMSRPSQPGPKRKREARTDIWSNLLRQTREAQARSRTQALQHRELIVCGGSPEDQRSFVQSISRPPPTQPPSRNQERKQQQRPKGELRLSNKYAYGYGHVTLYSPPQQSGTGVQVLGTEPEEVAQLEIHTLPEANEEYVPTLRRLLVKPKGEAEDAMNGEMIDGEKEKEDEDATSPGICIMLSWKEPWKFLDQLRRWMQVLAKALLQPGTPATDPMDVVKDAQLGITVVVQHTESQEDLLRDMYKEEDFDYISQCLRTALLPLHPLSALVYTTSSTPPQQPGSPLSEVQKVVYSSIRLNVSALNLKQPRSGDSAKKEELGPKHEFMDRMAIVIPAGWDSAAFIRTLSENFAPEDVLNAWLVDLQPPRAPKPQPQPQTEEPSSTDPKALKQTNGGAEVYESSPVDEAADDDIAEPPLSPSKMPPSAVIAYESRIQDPQAHKQQKPPQIEVTTKPDQIFLSEMREHLQQLESQDREREAAGGRSGVSNTSLSTVRVVGLPSGEQTGALNELGDVSFNVGGVSYDTISAEAAIERLKRPPPTEAQSSLSPTTRTSTPKPPRPLRDTSGEERRPSADRGTPRESASTSSRAASSESKDLPIDKLEEYFHSLMKKGGGSSRDVTPTKPRE</sequence>
<keyword evidence="9" id="KW-1185">Reference proteome</keyword>
<reference evidence="8" key="1">
    <citation type="submission" date="2023-11" db="EMBL/GenBank/DDBJ databases">
        <authorList>
            <person name="Alioto T."/>
            <person name="Alioto T."/>
            <person name="Gomez Garrido J."/>
        </authorList>
    </citation>
    <scope>NUCLEOTIDE SEQUENCE</scope>
</reference>
<dbReference type="GO" id="GO:0000226">
    <property type="term" value="P:microtubule cytoskeleton organization"/>
    <property type="evidence" value="ECO:0007669"/>
    <property type="project" value="TreeGrafter"/>
</dbReference>
<evidence type="ECO:0000256" key="4">
    <source>
        <dbReference type="ARBA" id="ARBA00023017"/>
    </source>
</evidence>
<organism evidence="8 9">
    <name type="scientific">Lecanosticta acicola</name>
    <dbReference type="NCBI Taxonomy" id="111012"/>
    <lineage>
        <taxon>Eukaryota</taxon>
        <taxon>Fungi</taxon>
        <taxon>Dikarya</taxon>
        <taxon>Ascomycota</taxon>
        <taxon>Pezizomycotina</taxon>
        <taxon>Dothideomycetes</taxon>
        <taxon>Dothideomycetidae</taxon>
        <taxon>Mycosphaerellales</taxon>
        <taxon>Mycosphaerellaceae</taxon>
        <taxon>Lecanosticta</taxon>
    </lineage>
</organism>
<protein>
    <submittedName>
        <fullName evidence="8">Uncharacterized protein</fullName>
    </submittedName>
</protein>
<feature type="region of interest" description="Disordered" evidence="7">
    <location>
        <begin position="466"/>
        <end position="495"/>
    </location>
</feature>
<keyword evidence="5" id="KW-0505">Motor protein</keyword>
<keyword evidence="6" id="KW-0206">Cytoskeleton</keyword>
<feature type="compositionally biased region" description="Basic and acidic residues" evidence="7">
    <location>
        <begin position="595"/>
        <end position="608"/>
    </location>
</feature>
<comment type="caution">
    <text evidence="8">The sequence shown here is derived from an EMBL/GenBank/DDBJ whole genome shotgun (WGS) entry which is preliminary data.</text>
</comment>
<dbReference type="Proteomes" id="UP001296104">
    <property type="component" value="Unassembled WGS sequence"/>
</dbReference>
<comment type="subcellular location">
    <subcellularLocation>
        <location evidence="1">Cytoplasm</location>
        <location evidence="1">Cytoskeleton</location>
    </subcellularLocation>
</comment>
<keyword evidence="3" id="KW-0493">Microtubule</keyword>
<accession>A0AAI8Z246</accession>
<feature type="compositionally biased region" description="Basic and acidic residues" evidence="7">
    <location>
        <begin position="78"/>
        <end position="92"/>
    </location>
</feature>
<dbReference type="GO" id="GO:0035974">
    <property type="term" value="C:meiotic spindle pole body"/>
    <property type="evidence" value="ECO:0007669"/>
    <property type="project" value="TreeGrafter"/>
</dbReference>
<dbReference type="GO" id="GO:0007018">
    <property type="term" value="P:microtubule-based movement"/>
    <property type="evidence" value="ECO:0007669"/>
    <property type="project" value="InterPro"/>
</dbReference>
<evidence type="ECO:0000256" key="5">
    <source>
        <dbReference type="ARBA" id="ARBA00023175"/>
    </source>
</evidence>
<dbReference type="PANTHER" id="PTHR12688">
    <property type="entry name" value="DYNEIN LIGHT INTERMEDIATE CHAIN"/>
    <property type="match status" value="1"/>
</dbReference>
<dbReference type="InterPro" id="IPR008467">
    <property type="entry name" value="Dynein1_light_intermed_chain"/>
</dbReference>
<evidence type="ECO:0000256" key="3">
    <source>
        <dbReference type="ARBA" id="ARBA00022701"/>
    </source>
</evidence>
<feature type="compositionally biased region" description="Basic and acidic residues" evidence="7">
    <location>
        <begin position="466"/>
        <end position="482"/>
    </location>
</feature>